<organism evidence="1 2">
    <name type="scientific">Coniella lustricola</name>
    <dbReference type="NCBI Taxonomy" id="2025994"/>
    <lineage>
        <taxon>Eukaryota</taxon>
        <taxon>Fungi</taxon>
        <taxon>Dikarya</taxon>
        <taxon>Ascomycota</taxon>
        <taxon>Pezizomycotina</taxon>
        <taxon>Sordariomycetes</taxon>
        <taxon>Sordariomycetidae</taxon>
        <taxon>Diaporthales</taxon>
        <taxon>Schizoparmaceae</taxon>
        <taxon>Coniella</taxon>
    </lineage>
</organism>
<evidence type="ECO:0000313" key="1">
    <source>
        <dbReference type="EMBL" id="PSR94188.1"/>
    </source>
</evidence>
<keyword evidence="2" id="KW-1185">Reference proteome</keyword>
<accession>A0A2T3AEK1</accession>
<evidence type="ECO:0000313" key="2">
    <source>
        <dbReference type="Proteomes" id="UP000241462"/>
    </source>
</evidence>
<proteinExistence type="predicted"/>
<sequence>MIILIRIAQHVLWKTDNAGGTPVDHLNHPSSTAAGPGAAALQQEVTGVLAHAVAPSLTAQHAEQPNNCWTSGLRAGTPRASQACQPVTKPTNPLLGPAGTSRPGPLSWAWAWASGLPGATVKSVRQSCLPTNRTSPSFCLSSLSHMIPTHPPAKTTPASLAGQLTSNRDLFSSLNTARQAASHMLWPSQSPYLCLSSPLSFRPTDFHFSSPRPILSTNSPTQQ</sequence>
<dbReference type="Proteomes" id="UP000241462">
    <property type="component" value="Unassembled WGS sequence"/>
</dbReference>
<gene>
    <name evidence="1" type="ORF">BD289DRAFT_159214</name>
</gene>
<name>A0A2T3AEK1_9PEZI</name>
<reference evidence="1 2" key="1">
    <citation type="journal article" date="2018" name="Mycol. Prog.">
        <title>Coniella lustricola, a new species from submerged detritus.</title>
        <authorList>
            <person name="Raudabaugh D.B."/>
            <person name="Iturriaga T."/>
            <person name="Carver A."/>
            <person name="Mondo S."/>
            <person name="Pangilinan J."/>
            <person name="Lipzen A."/>
            <person name="He G."/>
            <person name="Amirebrahimi M."/>
            <person name="Grigoriev I.V."/>
            <person name="Miller A.N."/>
        </authorList>
    </citation>
    <scope>NUCLEOTIDE SEQUENCE [LARGE SCALE GENOMIC DNA]</scope>
    <source>
        <strain evidence="1 2">B22-T-1</strain>
    </source>
</reference>
<protein>
    <submittedName>
        <fullName evidence="1">Uncharacterized protein</fullName>
    </submittedName>
</protein>
<dbReference type="InParanoid" id="A0A2T3AEK1"/>
<dbReference type="AlphaFoldDB" id="A0A2T3AEK1"/>
<dbReference type="EMBL" id="KZ678401">
    <property type="protein sequence ID" value="PSR94188.1"/>
    <property type="molecule type" value="Genomic_DNA"/>
</dbReference>